<feature type="transmembrane region" description="Helical" evidence="1">
    <location>
        <begin position="367"/>
        <end position="385"/>
    </location>
</feature>
<dbReference type="AlphaFoldDB" id="A0A2M9CMH7"/>
<gene>
    <name evidence="3" type="ORF">CLV46_2676</name>
</gene>
<feature type="transmembrane region" description="Helical" evidence="1">
    <location>
        <begin position="66"/>
        <end position="86"/>
    </location>
</feature>
<evidence type="ECO:0000256" key="1">
    <source>
        <dbReference type="SAM" id="Phobius"/>
    </source>
</evidence>
<protein>
    <submittedName>
        <fullName evidence="3">Fucose 4-O-acetylase-like acetyltransferase</fullName>
    </submittedName>
</protein>
<comment type="caution">
    <text evidence="3">The sequence shown here is derived from an EMBL/GenBank/DDBJ whole genome shotgun (WGS) entry which is preliminary data.</text>
</comment>
<evidence type="ECO:0000313" key="4">
    <source>
        <dbReference type="Proteomes" id="UP000228758"/>
    </source>
</evidence>
<dbReference type="Proteomes" id="UP000228758">
    <property type="component" value="Unassembled WGS sequence"/>
</dbReference>
<feature type="transmembrane region" description="Helical" evidence="1">
    <location>
        <begin position="172"/>
        <end position="190"/>
    </location>
</feature>
<keyword evidence="4" id="KW-1185">Reference proteome</keyword>
<keyword evidence="1" id="KW-0812">Transmembrane</keyword>
<feature type="transmembrane region" description="Helical" evidence="1">
    <location>
        <begin position="146"/>
        <end position="165"/>
    </location>
</feature>
<evidence type="ECO:0000313" key="3">
    <source>
        <dbReference type="EMBL" id="PJJ73093.1"/>
    </source>
</evidence>
<proteinExistence type="predicted"/>
<reference evidence="3 4" key="1">
    <citation type="submission" date="2017-11" db="EMBL/GenBank/DDBJ databases">
        <title>Genomic Encyclopedia of Archaeal and Bacterial Type Strains, Phase II (KMG-II): From Individual Species to Whole Genera.</title>
        <authorList>
            <person name="Goeker M."/>
        </authorList>
    </citation>
    <scope>NUCLEOTIDE SEQUENCE [LARGE SCALE GENOMIC DNA]</scope>
    <source>
        <strain evidence="3 4">DSM 27393</strain>
    </source>
</reference>
<dbReference type="OrthoDB" id="8206682at2"/>
<accession>A0A2M9CMH7</accession>
<evidence type="ECO:0000259" key="2">
    <source>
        <dbReference type="Pfam" id="PF01757"/>
    </source>
</evidence>
<feature type="transmembrane region" description="Helical" evidence="1">
    <location>
        <begin position="391"/>
        <end position="410"/>
    </location>
</feature>
<keyword evidence="1" id="KW-1133">Transmembrane helix</keyword>
<keyword evidence="3" id="KW-0808">Transferase</keyword>
<dbReference type="InterPro" id="IPR002656">
    <property type="entry name" value="Acyl_transf_3_dom"/>
</dbReference>
<sequence length="420" mass="43590">MTAIQSPPIRSRTLIDRDPVVDLVRSVSLVIVVLLHAAMTGVHIGADGLVIGNALEAHAGFAALSWALQVMPLFFAAGGFTALSQWRRMRVRGATPAQFVRSRVERLAVPALAMIGTVVVVLAALAVLGVPGELVHEIGYRIGQPLWFLAVFILASCLVPALAAAHERAPRLTLGLLIGAAVAVDVAARSTGIEGIGFLNLAFVWLAVQQLGFFWRDGRIHSGRRALGTAAGGYAVMALLVAVGGYPLDMLVGNNNPPTVALIALGIAHLHLVVAAAPTLRRLAERGATPVAWVGARAMTVYLWHMPVSIVLVAVLLGAGVHLPEPLSDDWWAGRGVWLAAVLTLSLVAANRLHVLERLLSPATGRAALLPTASGAVLATAGVTTLLVGGFAGETGVIAVALLAGGLTLARRSGRNAVAV</sequence>
<feature type="transmembrane region" description="Helical" evidence="1">
    <location>
        <begin position="301"/>
        <end position="324"/>
    </location>
</feature>
<dbReference type="EMBL" id="PGFF01000001">
    <property type="protein sequence ID" value="PJJ73093.1"/>
    <property type="molecule type" value="Genomic_DNA"/>
</dbReference>
<feature type="domain" description="Acyltransferase 3" evidence="2">
    <location>
        <begin position="21"/>
        <end position="340"/>
    </location>
</feature>
<name>A0A2M9CMH7_9MICO</name>
<dbReference type="Pfam" id="PF01757">
    <property type="entry name" value="Acyl_transf_3"/>
    <property type="match status" value="1"/>
</dbReference>
<keyword evidence="1" id="KW-0472">Membrane</keyword>
<feature type="transmembrane region" description="Helical" evidence="1">
    <location>
        <begin position="227"/>
        <end position="248"/>
    </location>
</feature>
<dbReference type="RefSeq" id="WP_100365219.1">
    <property type="nucleotide sequence ID" value="NZ_PGFF01000001.1"/>
</dbReference>
<feature type="transmembrane region" description="Helical" evidence="1">
    <location>
        <begin position="260"/>
        <end position="280"/>
    </location>
</feature>
<feature type="transmembrane region" description="Helical" evidence="1">
    <location>
        <begin position="336"/>
        <end position="355"/>
    </location>
</feature>
<feature type="transmembrane region" description="Helical" evidence="1">
    <location>
        <begin position="107"/>
        <end position="126"/>
    </location>
</feature>
<feature type="transmembrane region" description="Helical" evidence="1">
    <location>
        <begin position="196"/>
        <end position="215"/>
    </location>
</feature>
<dbReference type="GO" id="GO:0016747">
    <property type="term" value="F:acyltransferase activity, transferring groups other than amino-acyl groups"/>
    <property type="evidence" value="ECO:0007669"/>
    <property type="project" value="InterPro"/>
</dbReference>
<feature type="transmembrane region" description="Helical" evidence="1">
    <location>
        <begin position="20"/>
        <end position="46"/>
    </location>
</feature>
<organism evidence="3 4">
    <name type="scientific">Diaminobutyricimonas aerilata</name>
    <dbReference type="NCBI Taxonomy" id="1162967"/>
    <lineage>
        <taxon>Bacteria</taxon>
        <taxon>Bacillati</taxon>
        <taxon>Actinomycetota</taxon>
        <taxon>Actinomycetes</taxon>
        <taxon>Micrococcales</taxon>
        <taxon>Microbacteriaceae</taxon>
        <taxon>Diaminobutyricimonas</taxon>
    </lineage>
</organism>